<dbReference type="RefSeq" id="WP_244527761.1">
    <property type="nucleotide sequence ID" value="NZ_FQXD01000021.1"/>
</dbReference>
<feature type="transmembrane region" description="Helical" evidence="1">
    <location>
        <begin position="102"/>
        <end position="122"/>
    </location>
</feature>
<sequence>MMKAIIKIGLFLVLCVYVVILSKLVLFKYLSLHEILAHFAFRYEGPTWNEHNLIPFQTIFFYLFSTDINFSIRVENLVGNIIGFAPFGFLLPFIWRKFHKLTNIVLATLCLSFTFEFVQLIFKFGSFDVDDLLLNTLGGVIGYLPILICKVVIQNRQQHKLMGRGIK</sequence>
<keyword evidence="1" id="KW-0812">Transmembrane</keyword>
<gene>
    <name evidence="3" type="ORF">SAMN05421807_12124</name>
</gene>
<evidence type="ECO:0000256" key="1">
    <source>
        <dbReference type="SAM" id="Phobius"/>
    </source>
</evidence>
<dbReference type="EMBL" id="FQXD01000021">
    <property type="protein sequence ID" value="SHH94716.1"/>
    <property type="molecule type" value="Genomic_DNA"/>
</dbReference>
<dbReference type="InterPro" id="IPR006976">
    <property type="entry name" value="VanZ-like"/>
</dbReference>
<reference evidence="4" key="1">
    <citation type="submission" date="2016-11" db="EMBL/GenBank/DDBJ databases">
        <authorList>
            <person name="Varghese N."/>
            <person name="Submissions S."/>
        </authorList>
    </citation>
    <scope>NUCLEOTIDE SEQUENCE [LARGE SCALE GENOMIC DNA]</scope>
    <source>
        <strain evidence="4">CGMCC 1.6496</strain>
    </source>
</reference>
<protein>
    <submittedName>
        <fullName evidence="3">VanZ like family protein</fullName>
    </submittedName>
</protein>
<dbReference type="AlphaFoldDB" id="A0A1M5X4H4"/>
<dbReference type="PANTHER" id="PTHR36834:SF1">
    <property type="entry name" value="INTEGRAL MEMBRANE PROTEIN"/>
    <property type="match status" value="1"/>
</dbReference>
<name>A0A1M5X4H4_9BACI</name>
<evidence type="ECO:0000259" key="2">
    <source>
        <dbReference type="Pfam" id="PF04892"/>
    </source>
</evidence>
<evidence type="ECO:0000313" key="4">
    <source>
        <dbReference type="Proteomes" id="UP000184079"/>
    </source>
</evidence>
<feature type="transmembrane region" description="Helical" evidence="1">
    <location>
        <begin position="77"/>
        <end position="95"/>
    </location>
</feature>
<evidence type="ECO:0000313" key="3">
    <source>
        <dbReference type="EMBL" id="SHH94716.1"/>
    </source>
</evidence>
<keyword evidence="1" id="KW-0472">Membrane</keyword>
<feature type="domain" description="VanZ-like" evidence="2">
    <location>
        <begin position="15"/>
        <end position="148"/>
    </location>
</feature>
<proteinExistence type="predicted"/>
<keyword evidence="1" id="KW-1133">Transmembrane helix</keyword>
<feature type="transmembrane region" description="Helical" evidence="1">
    <location>
        <begin position="134"/>
        <end position="153"/>
    </location>
</feature>
<organism evidence="3 4">
    <name type="scientific">Virgibacillus chiguensis</name>
    <dbReference type="NCBI Taxonomy" id="411959"/>
    <lineage>
        <taxon>Bacteria</taxon>
        <taxon>Bacillati</taxon>
        <taxon>Bacillota</taxon>
        <taxon>Bacilli</taxon>
        <taxon>Bacillales</taxon>
        <taxon>Bacillaceae</taxon>
        <taxon>Virgibacillus</taxon>
    </lineage>
</organism>
<dbReference type="InterPro" id="IPR053150">
    <property type="entry name" value="Teicoplanin_resist-assoc"/>
</dbReference>
<feature type="transmembrane region" description="Helical" evidence="1">
    <location>
        <begin position="9"/>
        <end position="30"/>
    </location>
</feature>
<accession>A0A1M5X4H4</accession>
<keyword evidence="4" id="KW-1185">Reference proteome</keyword>
<dbReference type="Proteomes" id="UP000184079">
    <property type="component" value="Unassembled WGS sequence"/>
</dbReference>
<dbReference type="PANTHER" id="PTHR36834">
    <property type="entry name" value="MEMBRANE PROTEIN-RELATED"/>
    <property type="match status" value="1"/>
</dbReference>
<dbReference type="Pfam" id="PF04892">
    <property type="entry name" value="VanZ"/>
    <property type="match status" value="1"/>
</dbReference>